<dbReference type="RefSeq" id="WP_345594790.1">
    <property type="nucleotide sequence ID" value="NZ_BAABCQ010000094.1"/>
</dbReference>
<reference evidence="5" key="1">
    <citation type="journal article" date="2019" name="Int. J. Syst. Evol. Microbiol.">
        <title>The Global Catalogue of Microorganisms (GCM) 10K type strain sequencing project: providing services to taxonomists for standard genome sequencing and annotation.</title>
        <authorList>
            <consortium name="The Broad Institute Genomics Platform"/>
            <consortium name="The Broad Institute Genome Sequencing Center for Infectious Disease"/>
            <person name="Wu L."/>
            <person name="Ma J."/>
        </authorList>
    </citation>
    <scope>NUCLEOTIDE SEQUENCE [LARGE SCALE GENOMIC DNA]</scope>
    <source>
        <strain evidence="5">JCM 17027</strain>
    </source>
</reference>
<dbReference type="SUPFAM" id="SSF51735">
    <property type="entry name" value="NAD(P)-binding Rossmann-fold domains"/>
    <property type="match status" value="1"/>
</dbReference>
<dbReference type="InterPro" id="IPR006439">
    <property type="entry name" value="HAD-SF_hydro_IA"/>
</dbReference>
<feature type="domain" description="Gfo/Idh/MocA-like oxidoreductase N-terminal" evidence="2">
    <location>
        <begin position="16"/>
        <end position="127"/>
    </location>
</feature>
<keyword evidence="5" id="KW-1185">Reference proteome</keyword>
<dbReference type="InterPro" id="IPR023198">
    <property type="entry name" value="PGP-like_dom2"/>
</dbReference>
<dbReference type="InterPro" id="IPR036291">
    <property type="entry name" value="NAD(P)-bd_dom_sf"/>
</dbReference>
<name>A0ABP7R3D5_9ACTN</name>
<dbReference type="EMBL" id="BAABCQ010000094">
    <property type="protein sequence ID" value="GAA3992040.1"/>
    <property type="molecule type" value="Genomic_DNA"/>
</dbReference>
<dbReference type="InterPro" id="IPR036412">
    <property type="entry name" value="HAD-like_sf"/>
</dbReference>
<evidence type="ECO:0000313" key="5">
    <source>
        <dbReference type="Proteomes" id="UP001500034"/>
    </source>
</evidence>
<feature type="domain" description="GFO/IDH/MocA-like oxidoreductase" evidence="3">
    <location>
        <begin position="147"/>
        <end position="279"/>
    </location>
</feature>
<feature type="compositionally biased region" description="Polar residues" evidence="1">
    <location>
        <begin position="380"/>
        <end position="390"/>
    </location>
</feature>
<dbReference type="Gene3D" id="3.30.360.10">
    <property type="entry name" value="Dihydrodipicolinate Reductase, domain 2"/>
    <property type="match status" value="1"/>
</dbReference>
<dbReference type="NCBIfam" id="TIGR01549">
    <property type="entry name" value="HAD-SF-IA-v1"/>
    <property type="match status" value="1"/>
</dbReference>
<dbReference type="InterPro" id="IPR006351">
    <property type="entry name" value="AHBA_synth-like"/>
</dbReference>
<dbReference type="PANTHER" id="PTHR43434:SF1">
    <property type="entry name" value="PHOSPHOGLYCOLATE PHOSPHATASE"/>
    <property type="match status" value="1"/>
</dbReference>
<dbReference type="Pfam" id="PF22725">
    <property type="entry name" value="GFO_IDH_MocA_C3"/>
    <property type="match status" value="1"/>
</dbReference>
<evidence type="ECO:0000259" key="3">
    <source>
        <dbReference type="Pfam" id="PF22725"/>
    </source>
</evidence>
<evidence type="ECO:0000259" key="2">
    <source>
        <dbReference type="Pfam" id="PF01408"/>
    </source>
</evidence>
<dbReference type="InterPro" id="IPR050155">
    <property type="entry name" value="HAD-like_hydrolase_sf"/>
</dbReference>
<dbReference type="SFLD" id="SFLDG01129">
    <property type="entry name" value="C1.5:_HAD__Beta-PGM__Phosphata"/>
    <property type="match status" value="1"/>
</dbReference>
<dbReference type="PRINTS" id="PR00413">
    <property type="entry name" value="HADHALOGNASE"/>
</dbReference>
<dbReference type="Gene3D" id="1.10.150.240">
    <property type="entry name" value="Putative phosphatase, domain 2"/>
    <property type="match status" value="1"/>
</dbReference>
<dbReference type="NCBIfam" id="TIGR01454">
    <property type="entry name" value="AHBA_synth_RP"/>
    <property type="match status" value="1"/>
</dbReference>
<dbReference type="InterPro" id="IPR000683">
    <property type="entry name" value="Gfo/Idh/MocA-like_OxRdtase_N"/>
</dbReference>
<proteinExistence type="predicted"/>
<sequence length="608" mass="64980">MSERPTGVPTSGRPVRTVVVGLGWAGRSIWLPRLVRHPSYEVTAVVDPAAEGPVYQGVPLHTDVVELAPDSVDLAVVAVPNHLHADIAEKLLAKGISVFVEKPVCIASEEADRLAAAEREGGAVLLAGSAARFRADIGALYEHVRSVGRIRHIDASWVRARGVPDAGGWFTQAQLSGGGALVDLGWHLLDTVSPLLGAAAVEKVSGTVSGDFVNSGSARARWRGEEEPHGTPEAAADVEDTARGFLVTEDGVSVSLRASWASHEPRDLTLIRVEGSAGTTTLRCTFGFSPNRHDGSALTHTRDGESTEVPVAQDPIGAEYDRQLDALPAELADPDSRGRAVAEARRTIGVIERLYTSARGRAARRHATTREHGMDPRITGLSQGTPTETTAVREHPKSIVVFDLDGVIVDSTEVMRKAFSIAYAEVVGEGPAPFEEYNRHLGRYFPDIMRIMDLPLEMEEPFVRESYRMAHLVPMFDGVPELLRTLRERGFRLAVATGKSGPRARSLLRQLGVLDLFDHVIGSDEIDRPKPAPDIVLHALDLLGAEAHSAMMIGDAVTDLASARGAGVTAVAALWGESDAAALLAAEPDAVLREPADLLALCPAVATH</sequence>
<dbReference type="PANTHER" id="PTHR43434">
    <property type="entry name" value="PHOSPHOGLYCOLATE PHOSPHATASE"/>
    <property type="match status" value="1"/>
</dbReference>
<dbReference type="Pfam" id="PF01408">
    <property type="entry name" value="GFO_IDH_MocA"/>
    <property type="match status" value="1"/>
</dbReference>
<accession>A0ABP7R3D5</accession>
<comment type="caution">
    <text evidence="4">The sequence shown here is derived from an EMBL/GenBank/DDBJ whole genome shotgun (WGS) entry which is preliminary data.</text>
</comment>
<evidence type="ECO:0000256" key="1">
    <source>
        <dbReference type="SAM" id="MobiDB-lite"/>
    </source>
</evidence>
<organism evidence="4 5">
    <name type="scientific">Streptomyces marokkonensis</name>
    <dbReference type="NCBI Taxonomy" id="324855"/>
    <lineage>
        <taxon>Bacteria</taxon>
        <taxon>Bacillati</taxon>
        <taxon>Actinomycetota</taxon>
        <taxon>Actinomycetes</taxon>
        <taxon>Kitasatosporales</taxon>
        <taxon>Streptomycetaceae</taxon>
        <taxon>Streptomyces</taxon>
    </lineage>
</organism>
<dbReference type="InterPro" id="IPR023214">
    <property type="entry name" value="HAD_sf"/>
</dbReference>
<dbReference type="Gene3D" id="3.40.50.1000">
    <property type="entry name" value="HAD superfamily/HAD-like"/>
    <property type="match status" value="1"/>
</dbReference>
<protein>
    <submittedName>
        <fullName evidence="4">Uncharacterized protein</fullName>
    </submittedName>
</protein>
<dbReference type="SFLD" id="SFLDS00003">
    <property type="entry name" value="Haloacid_Dehalogenase"/>
    <property type="match status" value="1"/>
</dbReference>
<dbReference type="Pfam" id="PF00702">
    <property type="entry name" value="Hydrolase"/>
    <property type="match status" value="1"/>
</dbReference>
<evidence type="ECO:0000313" key="4">
    <source>
        <dbReference type="EMBL" id="GAA3992040.1"/>
    </source>
</evidence>
<dbReference type="Gene3D" id="3.40.50.720">
    <property type="entry name" value="NAD(P)-binding Rossmann-like Domain"/>
    <property type="match status" value="1"/>
</dbReference>
<dbReference type="SUPFAM" id="SSF55347">
    <property type="entry name" value="Glyceraldehyde-3-phosphate dehydrogenase-like, C-terminal domain"/>
    <property type="match status" value="1"/>
</dbReference>
<gene>
    <name evidence="4" type="ORF">GCM10022384_44740</name>
</gene>
<feature type="region of interest" description="Disordered" evidence="1">
    <location>
        <begin position="361"/>
        <end position="391"/>
    </location>
</feature>
<dbReference type="InterPro" id="IPR055170">
    <property type="entry name" value="GFO_IDH_MocA-like_dom"/>
</dbReference>
<dbReference type="Proteomes" id="UP001500034">
    <property type="component" value="Unassembled WGS sequence"/>
</dbReference>
<dbReference type="SUPFAM" id="SSF56784">
    <property type="entry name" value="HAD-like"/>
    <property type="match status" value="1"/>
</dbReference>